<reference evidence="3" key="1">
    <citation type="journal article" date="2019" name="Int. J. Syst. Evol. Microbiol.">
        <title>The Global Catalogue of Microorganisms (GCM) 10K type strain sequencing project: providing services to taxonomists for standard genome sequencing and annotation.</title>
        <authorList>
            <consortium name="The Broad Institute Genomics Platform"/>
            <consortium name="The Broad Institute Genome Sequencing Center for Infectious Disease"/>
            <person name="Wu L."/>
            <person name="Ma J."/>
        </authorList>
    </citation>
    <scope>NUCLEOTIDE SEQUENCE [LARGE SCALE GENOMIC DNA]</scope>
    <source>
        <strain evidence="3">JCM 9373</strain>
    </source>
</reference>
<keyword evidence="1" id="KW-1133">Transmembrane helix</keyword>
<organism evidence="2 3">
    <name type="scientific">Planomonospora alba</name>
    <dbReference type="NCBI Taxonomy" id="161354"/>
    <lineage>
        <taxon>Bacteria</taxon>
        <taxon>Bacillati</taxon>
        <taxon>Actinomycetota</taxon>
        <taxon>Actinomycetes</taxon>
        <taxon>Streptosporangiales</taxon>
        <taxon>Streptosporangiaceae</taxon>
        <taxon>Planomonospora</taxon>
    </lineage>
</organism>
<evidence type="ECO:0000256" key="1">
    <source>
        <dbReference type="SAM" id="Phobius"/>
    </source>
</evidence>
<dbReference type="Proteomes" id="UP001500320">
    <property type="component" value="Unassembled WGS sequence"/>
</dbReference>
<dbReference type="EMBL" id="BAAAUT010000014">
    <property type="protein sequence ID" value="GAA3131135.1"/>
    <property type="molecule type" value="Genomic_DNA"/>
</dbReference>
<name>A0ABP6MZB6_9ACTN</name>
<accession>A0ABP6MZB6</accession>
<keyword evidence="3" id="KW-1185">Reference proteome</keyword>
<comment type="caution">
    <text evidence="2">The sequence shown here is derived from an EMBL/GenBank/DDBJ whole genome shotgun (WGS) entry which is preliminary data.</text>
</comment>
<evidence type="ECO:0000313" key="3">
    <source>
        <dbReference type="Proteomes" id="UP001500320"/>
    </source>
</evidence>
<gene>
    <name evidence="2" type="ORF">GCM10010466_22200</name>
</gene>
<proteinExistence type="predicted"/>
<sequence length="75" mass="7767">MTATHSGSTAPAVPARGDLSSDRRFQLTLGAFFLLSAGNTLVRRHADLDLLSGALTGLLVATAAALAWQFARGRG</sequence>
<feature type="transmembrane region" description="Helical" evidence="1">
    <location>
        <begin position="49"/>
        <end position="71"/>
    </location>
</feature>
<dbReference type="RefSeq" id="WP_344858464.1">
    <property type="nucleotide sequence ID" value="NZ_BAAAUT010000014.1"/>
</dbReference>
<protein>
    <submittedName>
        <fullName evidence="2">Uncharacterized protein</fullName>
    </submittedName>
</protein>
<evidence type="ECO:0000313" key="2">
    <source>
        <dbReference type="EMBL" id="GAA3131135.1"/>
    </source>
</evidence>
<keyword evidence="1" id="KW-0812">Transmembrane</keyword>
<keyword evidence="1" id="KW-0472">Membrane</keyword>